<evidence type="ECO:0000313" key="2">
    <source>
        <dbReference type="EMBL" id="QQC87750.1"/>
    </source>
</evidence>
<dbReference type="EMBL" id="CP065959">
    <property type="protein sequence ID" value="QQC87750.1"/>
    <property type="molecule type" value="Genomic_DNA"/>
</dbReference>
<dbReference type="AlphaFoldDB" id="A0A7T4TW42"/>
<evidence type="ECO:0000313" key="3">
    <source>
        <dbReference type="Proteomes" id="UP000596130"/>
    </source>
</evidence>
<organism evidence="2 3">
    <name type="scientific">Streptomyces alfalfae</name>
    <dbReference type="NCBI Taxonomy" id="1642299"/>
    <lineage>
        <taxon>Bacteria</taxon>
        <taxon>Bacillati</taxon>
        <taxon>Actinomycetota</taxon>
        <taxon>Actinomycetes</taxon>
        <taxon>Kitasatosporales</taxon>
        <taxon>Streptomycetaceae</taxon>
        <taxon>Streptomyces</taxon>
    </lineage>
</organism>
<evidence type="ECO:0000256" key="1">
    <source>
        <dbReference type="SAM" id="MobiDB-lite"/>
    </source>
</evidence>
<feature type="region of interest" description="Disordered" evidence="1">
    <location>
        <begin position="80"/>
        <end position="132"/>
    </location>
</feature>
<accession>A0A7T4TW42</accession>
<reference evidence="2 3" key="1">
    <citation type="submission" date="2020-12" db="EMBL/GenBank/DDBJ databases">
        <title>Identification and biosynthesis of polyene macrolides produced by Streptomyces alfalfae Men-myco-93-63.</title>
        <authorList>
            <person name="Liu D."/>
            <person name="Li Y."/>
            <person name="Liu L."/>
            <person name="Han X."/>
            <person name="Shen F."/>
        </authorList>
    </citation>
    <scope>NUCLEOTIDE SEQUENCE [LARGE SCALE GENOMIC DNA]</scope>
    <source>
        <strain evidence="2 3">Men-myco-93-63</strain>
    </source>
</reference>
<gene>
    <name evidence="2" type="ORF">I8755_04525</name>
</gene>
<name>A0A7T4TW42_9ACTN</name>
<dbReference type="Proteomes" id="UP000596130">
    <property type="component" value="Chromosome"/>
</dbReference>
<dbReference type="RefSeq" id="WP_136240245.1">
    <property type="nucleotide sequence ID" value="NZ_CP065959.1"/>
</dbReference>
<sequence length="132" mass="14021">MRRARTGDRVPQQRRSARLAASALSLLVTVLALLVPSSATVHGAQGDGRLTHHTVAAHAGKRSGPEDVPALRVTVVHRLDTHIPAPQPPASPRTSPEVLPPRPPYETDARAASRVTPHQAIEAAAPRGPPHR</sequence>
<protein>
    <submittedName>
        <fullName evidence="2">Uncharacterized protein</fullName>
    </submittedName>
</protein>
<proteinExistence type="predicted"/>